<comment type="caution">
    <text evidence="15">The sequence shown here is derived from an EMBL/GenBank/DDBJ whole genome shotgun (WGS) entry which is preliminary data.</text>
</comment>
<dbReference type="InterPro" id="IPR035996">
    <property type="entry name" value="4pyrrol_Methylase_sf"/>
</dbReference>
<dbReference type="Gene3D" id="3.40.1010.10">
    <property type="entry name" value="Cobalt-precorrin-4 Transmethylase, Domain 1"/>
    <property type="match status" value="1"/>
</dbReference>
<evidence type="ECO:0000256" key="9">
    <source>
        <dbReference type="ARBA" id="ARBA00023244"/>
    </source>
</evidence>
<dbReference type="HAMAP" id="MF_01646">
    <property type="entry name" value="Siroheme_synth"/>
    <property type="match status" value="1"/>
</dbReference>
<organism evidence="15">
    <name type="scientific">marine sediment metagenome</name>
    <dbReference type="NCBI Taxonomy" id="412755"/>
    <lineage>
        <taxon>unclassified sequences</taxon>
        <taxon>metagenomes</taxon>
        <taxon>ecological metagenomes</taxon>
    </lineage>
</organism>
<dbReference type="NCBIfam" id="TIGR01470">
    <property type="entry name" value="cysG_Nterm"/>
    <property type="match status" value="1"/>
</dbReference>
<evidence type="ECO:0000256" key="3">
    <source>
        <dbReference type="ARBA" id="ARBA00022603"/>
    </source>
</evidence>
<keyword evidence="4" id="KW-0808">Transferase</keyword>
<dbReference type="SUPFAM" id="SSF75615">
    <property type="entry name" value="Siroheme synthase middle domains-like"/>
    <property type="match status" value="1"/>
</dbReference>
<dbReference type="InterPro" id="IPR012409">
    <property type="entry name" value="Sirohaem_synth"/>
</dbReference>
<dbReference type="InterPro" id="IPR006366">
    <property type="entry name" value="CobA/CysG_C"/>
</dbReference>
<dbReference type="InterPro" id="IPR019478">
    <property type="entry name" value="Sirohaem_synthase_dimer_dom"/>
</dbReference>
<dbReference type="GO" id="GO:0051287">
    <property type="term" value="F:NAD binding"/>
    <property type="evidence" value="ECO:0007669"/>
    <property type="project" value="InterPro"/>
</dbReference>
<reference evidence="15" key="1">
    <citation type="journal article" date="2015" name="Nature">
        <title>Complex archaea that bridge the gap between prokaryotes and eukaryotes.</title>
        <authorList>
            <person name="Spang A."/>
            <person name="Saw J.H."/>
            <person name="Jorgensen S.L."/>
            <person name="Zaremba-Niedzwiedzka K."/>
            <person name="Martijn J."/>
            <person name="Lind A.E."/>
            <person name="van Eijk R."/>
            <person name="Schleper C."/>
            <person name="Guy L."/>
            <person name="Ettema T.J."/>
        </authorList>
    </citation>
    <scope>NUCLEOTIDE SEQUENCE</scope>
</reference>
<keyword evidence="9" id="KW-0627">Porphyrin biosynthesis</keyword>
<name>A0A0F9W2L9_9ZZZZ</name>
<protein>
    <submittedName>
        <fullName evidence="15">Uncharacterized protein</fullName>
    </submittedName>
</protein>
<dbReference type="UniPathway" id="UPA00262">
    <property type="reaction ID" value="UER00222"/>
</dbReference>
<dbReference type="InterPro" id="IPR028281">
    <property type="entry name" value="Sirohaem_synthase_central"/>
</dbReference>
<dbReference type="PANTHER" id="PTHR45790">
    <property type="entry name" value="SIROHEME SYNTHASE-RELATED"/>
    <property type="match status" value="1"/>
</dbReference>
<dbReference type="Pfam" id="PF10414">
    <property type="entry name" value="CysG_dimeriser"/>
    <property type="match status" value="1"/>
</dbReference>
<dbReference type="CDD" id="cd11642">
    <property type="entry name" value="SUMT"/>
    <property type="match status" value="1"/>
</dbReference>
<dbReference type="PIRSF" id="PIRSF036426">
    <property type="entry name" value="Sirohaem_synth"/>
    <property type="match status" value="1"/>
</dbReference>
<evidence type="ECO:0000259" key="12">
    <source>
        <dbReference type="Pfam" id="PF00590"/>
    </source>
</evidence>
<feature type="domain" description="Siroheme synthase central" evidence="14">
    <location>
        <begin position="124"/>
        <end position="143"/>
    </location>
</feature>
<dbReference type="Gene3D" id="3.30.160.110">
    <property type="entry name" value="Siroheme synthase, domain 2"/>
    <property type="match status" value="1"/>
</dbReference>
<feature type="domain" description="Sirohaem synthase dimerisation" evidence="13">
    <location>
        <begin position="150"/>
        <end position="207"/>
    </location>
</feature>
<dbReference type="GO" id="GO:0009236">
    <property type="term" value="P:cobalamin biosynthetic process"/>
    <property type="evidence" value="ECO:0007669"/>
    <property type="project" value="UniProtKB-KW"/>
</dbReference>
<comment type="pathway">
    <text evidence="1">Porphyrin-containing compound metabolism; siroheme biosynthesis; sirohydrochlorin from precorrin-2: step 1/1.</text>
</comment>
<dbReference type="SUPFAM" id="SSF53790">
    <property type="entry name" value="Tetrapyrrole methylase"/>
    <property type="match status" value="1"/>
</dbReference>
<dbReference type="GO" id="GO:0019354">
    <property type="term" value="P:siroheme biosynthetic process"/>
    <property type="evidence" value="ECO:0007669"/>
    <property type="project" value="UniProtKB-UniPathway"/>
</dbReference>
<evidence type="ECO:0000256" key="1">
    <source>
        <dbReference type="ARBA" id="ARBA00005010"/>
    </source>
</evidence>
<evidence type="ECO:0000256" key="6">
    <source>
        <dbReference type="ARBA" id="ARBA00023002"/>
    </source>
</evidence>
<dbReference type="Pfam" id="PF13241">
    <property type="entry name" value="NAD_binding_7"/>
    <property type="match status" value="1"/>
</dbReference>
<feature type="domain" description="Tetrapyrrole methylase" evidence="12">
    <location>
        <begin position="219"/>
        <end position="428"/>
    </location>
</feature>
<dbReference type="PROSITE" id="PS00840">
    <property type="entry name" value="SUMT_2"/>
    <property type="match status" value="1"/>
</dbReference>
<dbReference type="EMBL" id="LAZR01000004">
    <property type="protein sequence ID" value="KKO10575.1"/>
    <property type="molecule type" value="Genomic_DNA"/>
</dbReference>
<dbReference type="FunFam" id="3.40.1010.10:FF:000001">
    <property type="entry name" value="Siroheme synthase"/>
    <property type="match status" value="1"/>
</dbReference>
<sequence length="478" mass="52226">MDYLPVFMNVRGQRCLLVGAGEVASRKAALLVRTGATLIVVAPWVSDAVRELVKEHGGEIHERGFADGDLDDVVLAVAATDNDDVNKRVSVLARERKLPVNVVDQTELCSFIVPAIVDRSPVVVAISTGGSSPVLTRQLKEKIDIMLPAAYGRLAFVLGTLRERVKQGVRDFARRTRFWEKLLAGPMPELMLAGREQEAMQLFEASLADADNQSLQGEVYLVGAGPGDPDLLTLKALRLMYAADVVLYDRLVSPEIMKRVRPDAERIFVGKEAKHHPVPQEQINELLVRLTREGKKVLRLKGGDPFIFGRGGEEIDKLAAAGLPFQVVPGVTAASGCAAYAGIPLTHRDYSQSVRFVTGHMKNNLPDLDWPVLAREEQTLVIYMGLITLAVICEQLQAYGMSSAMPVGIVEQGTLPQQRVVTGTLQDIAEKVEAAQLKAPAIIIIGQVVKLHRQLSWFNPDAGEIGSTAQKSQKPEER</sequence>
<dbReference type="InterPro" id="IPR050161">
    <property type="entry name" value="Siro_Cobalamin_biosynth"/>
</dbReference>
<keyword evidence="8" id="KW-0456">Lyase</keyword>
<dbReference type="AlphaFoldDB" id="A0A0F9W2L9"/>
<keyword evidence="5" id="KW-0949">S-adenosyl-L-methionine</keyword>
<dbReference type="GO" id="GO:0043115">
    <property type="term" value="F:precorrin-2 dehydrogenase activity"/>
    <property type="evidence" value="ECO:0007669"/>
    <property type="project" value="UniProtKB-EC"/>
</dbReference>
<dbReference type="InterPro" id="IPR000878">
    <property type="entry name" value="4pyrrol_Mease"/>
</dbReference>
<keyword evidence="6" id="KW-0560">Oxidoreductase</keyword>
<proteinExistence type="inferred from homology"/>
<evidence type="ECO:0000256" key="5">
    <source>
        <dbReference type="ARBA" id="ARBA00022691"/>
    </source>
</evidence>
<dbReference type="Gene3D" id="3.30.950.10">
    <property type="entry name" value="Methyltransferase, Cobalt-precorrin-4 Transmethylase, Domain 2"/>
    <property type="match status" value="1"/>
</dbReference>
<accession>A0A0F9W2L9</accession>
<dbReference type="GO" id="GO:0032259">
    <property type="term" value="P:methylation"/>
    <property type="evidence" value="ECO:0007669"/>
    <property type="project" value="UniProtKB-KW"/>
</dbReference>
<dbReference type="InterPro" id="IPR036291">
    <property type="entry name" value="NAD(P)-bd_dom_sf"/>
</dbReference>
<dbReference type="PANTHER" id="PTHR45790:SF1">
    <property type="entry name" value="SIROHEME SYNTHASE"/>
    <property type="match status" value="1"/>
</dbReference>
<evidence type="ECO:0000259" key="13">
    <source>
        <dbReference type="Pfam" id="PF10414"/>
    </source>
</evidence>
<dbReference type="Gene3D" id="1.10.8.210">
    <property type="entry name" value="Sirohaem synthase, dimerisation domain"/>
    <property type="match status" value="1"/>
</dbReference>
<dbReference type="NCBIfam" id="NF004790">
    <property type="entry name" value="PRK06136.1"/>
    <property type="match status" value="1"/>
</dbReference>
<dbReference type="FunFam" id="3.30.950.10:FF:000001">
    <property type="entry name" value="Siroheme synthase"/>
    <property type="match status" value="1"/>
</dbReference>
<dbReference type="GO" id="GO:0004851">
    <property type="term" value="F:uroporphyrin-III C-methyltransferase activity"/>
    <property type="evidence" value="ECO:0007669"/>
    <property type="project" value="InterPro"/>
</dbReference>
<keyword evidence="7" id="KW-0520">NAD</keyword>
<dbReference type="NCBIfam" id="TIGR01469">
    <property type="entry name" value="cobA_cysG_Cterm"/>
    <property type="match status" value="1"/>
</dbReference>
<evidence type="ECO:0000256" key="10">
    <source>
        <dbReference type="ARBA" id="ARBA00023268"/>
    </source>
</evidence>
<gene>
    <name evidence="15" type="ORF">LCGC14_0020550</name>
</gene>
<dbReference type="SUPFAM" id="SSF51735">
    <property type="entry name" value="NAD(P)-binding Rossmann-fold domains"/>
    <property type="match status" value="1"/>
</dbReference>
<dbReference type="PROSITE" id="PS00839">
    <property type="entry name" value="SUMT_1"/>
    <property type="match status" value="1"/>
</dbReference>
<evidence type="ECO:0000256" key="7">
    <source>
        <dbReference type="ARBA" id="ARBA00023027"/>
    </source>
</evidence>
<evidence type="ECO:0000259" key="14">
    <source>
        <dbReference type="Pfam" id="PF14824"/>
    </source>
</evidence>
<dbReference type="InterPro" id="IPR014777">
    <property type="entry name" value="4pyrrole_Mease_sub1"/>
</dbReference>
<keyword evidence="10" id="KW-0511">Multifunctional enzyme</keyword>
<dbReference type="Pfam" id="PF00590">
    <property type="entry name" value="TP_methylase"/>
    <property type="match status" value="1"/>
</dbReference>
<keyword evidence="3" id="KW-0489">Methyltransferase</keyword>
<evidence type="ECO:0000256" key="11">
    <source>
        <dbReference type="ARBA" id="ARBA00047561"/>
    </source>
</evidence>
<evidence type="ECO:0000256" key="2">
    <source>
        <dbReference type="ARBA" id="ARBA00022573"/>
    </source>
</evidence>
<dbReference type="Pfam" id="PF14824">
    <property type="entry name" value="Sirohm_synth_M"/>
    <property type="match status" value="1"/>
</dbReference>
<evidence type="ECO:0000256" key="8">
    <source>
        <dbReference type="ARBA" id="ARBA00023239"/>
    </source>
</evidence>
<evidence type="ECO:0000256" key="4">
    <source>
        <dbReference type="ARBA" id="ARBA00022679"/>
    </source>
</evidence>
<keyword evidence="2" id="KW-0169">Cobalamin biosynthesis</keyword>
<dbReference type="GO" id="GO:0051266">
    <property type="term" value="F:sirohydrochlorin ferrochelatase activity"/>
    <property type="evidence" value="ECO:0007669"/>
    <property type="project" value="InterPro"/>
</dbReference>
<dbReference type="InterPro" id="IPR003043">
    <property type="entry name" value="Uropor_MeTrfase_CS"/>
</dbReference>
<dbReference type="NCBIfam" id="NF007922">
    <property type="entry name" value="PRK10637.1"/>
    <property type="match status" value="1"/>
</dbReference>
<evidence type="ECO:0000313" key="15">
    <source>
        <dbReference type="EMBL" id="KKO10575.1"/>
    </source>
</evidence>
<dbReference type="InterPro" id="IPR014776">
    <property type="entry name" value="4pyrrole_Mease_sub2"/>
</dbReference>
<comment type="catalytic activity">
    <reaction evidence="11">
        <text>precorrin-2 + NAD(+) = sirohydrochlorin + NADH + 2 H(+)</text>
        <dbReference type="Rhea" id="RHEA:15613"/>
        <dbReference type="ChEBI" id="CHEBI:15378"/>
        <dbReference type="ChEBI" id="CHEBI:57540"/>
        <dbReference type="ChEBI" id="CHEBI:57945"/>
        <dbReference type="ChEBI" id="CHEBI:58351"/>
        <dbReference type="ChEBI" id="CHEBI:58827"/>
        <dbReference type="EC" id="1.3.1.76"/>
    </reaction>
</comment>
<dbReference type="Gene3D" id="3.40.50.720">
    <property type="entry name" value="NAD(P)-binding Rossmann-like Domain"/>
    <property type="match status" value="1"/>
</dbReference>
<dbReference type="InterPro" id="IPR037115">
    <property type="entry name" value="Sirohaem_synt_dimer_dom_sf"/>
</dbReference>
<dbReference type="InterPro" id="IPR006367">
    <property type="entry name" value="Sirohaem_synthase_N"/>
</dbReference>